<keyword evidence="3" id="KW-0804">Transcription</keyword>
<dbReference type="RefSeq" id="WP_182543013.1">
    <property type="nucleotide sequence ID" value="NZ_JACGWZ010000001.1"/>
</dbReference>
<sequence>MNNDDSEGPGAARKTLRVLEALTEHSRVSDLANATGLPKSTVHRLLRVLVEMGFVGTDEAGEYRIGSRAVRLANRVIDRFDPTAQAEPALSRLLHETGCTVHFALNSGGELFYTRKKEPDKPYRMSSRVGMRLPWHSSAIGKAALAAMPPGELEGLLDTLALEARTPYSLTTREKLVARIEDARHTGYALDDGENEDGVRCVGAAVRDHTGAVIGGISISTLTLEHSMDDLIALAPTVMSAANAVSTTLGHLA</sequence>
<dbReference type="InterPro" id="IPR036388">
    <property type="entry name" value="WH-like_DNA-bd_sf"/>
</dbReference>
<name>A0A839DYC2_9PSEU</name>
<dbReference type="AlphaFoldDB" id="A0A839DYC2"/>
<dbReference type="InterPro" id="IPR050707">
    <property type="entry name" value="HTH_MetabolicPath_Reg"/>
</dbReference>
<dbReference type="InterPro" id="IPR014757">
    <property type="entry name" value="Tscrpt_reg_IclR_C"/>
</dbReference>
<feature type="domain" description="HTH iclR-type" evidence="4">
    <location>
        <begin position="9"/>
        <end position="67"/>
    </location>
</feature>
<dbReference type="PANTHER" id="PTHR30136">
    <property type="entry name" value="HELIX-TURN-HELIX TRANSCRIPTIONAL REGULATOR, ICLR FAMILY"/>
    <property type="match status" value="1"/>
</dbReference>
<reference evidence="6 7" key="1">
    <citation type="submission" date="2020-07" db="EMBL/GenBank/DDBJ databases">
        <title>Sequencing the genomes of 1000 actinobacteria strains.</title>
        <authorList>
            <person name="Klenk H.-P."/>
        </authorList>
    </citation>
    <scope>NUCLEOTIDE SEQUENCE [LARGE SCALE GENOMIC DNA]</scope>
    <source>
        <strain evidence="6 7">DSM 45975</strain>
    </source>
</reference>
<dbReference type="InterPro" id="IPR036390">
    <property type="entry name" value="WH_DNA-bd_sf"/>
</dbReference>
<dbReference type="GO" id="GO:0003677">
    <property type="term" value="F:DNA binding"/>
    <property type="evidence" value="ECO:0007669"/>
    <property type="project" value="UniProtKB-KW"/>
</dbReference>
<dbReference type="GO" id="GO:0045892">
    <property type="term" value="P:negative regulation of DNA-templated transcription"/>
    <property type="evidence" value="ECO:0007669"/>
    <property type="project" value="TreeGrafter"/>
</dbReference>
<feature type="domain" description="IclR-ED" evidence="5">
    <location>
        <begin position="68"/>
        <end position="251"/>
    </location>
</feature>
<accession>A0A839DYC2</accession>
<dbReference type="Proteomes" id="UP000569329">
    <property type="component" value="Unassembled WGS sequence"/>
</dbReference>
<dbReference type="Pfam" id="PF09339">
    <property type="entry name" value="HTH_IclR"/>
    <property type="match status" value="1"/>
</dbReference>
<dbReference type="InterPro" id="IPR011991">
    <property type="entry name" value="ArsR-like_HTH"/>
</dbReference>
<dbReference type="Gene3D" id="1.10.10.10">
    <property type="entry name" value="Winged helix-like DNA-binding domain superfamily/Winged helix DNA-binding domain"/>
    <property type="match status" value="1"/>
</dbReference>
<dbReference type="SUPFAM" id="SSF46785">
    <property type="entry name" value="Winged helix' DNA-binding domain"/>
    <property type="match status" value="1"/>
</dbReference>
<evidence type="ECO:0000256" key="3">
    <source>
        <dbReference type="ARBA" id="ARBA00023163"/>
    </source>
</evidence>
<evidence type="ECO:0000313" key="6">
    <source>
        <dbReference type="EMBL" id="MBA8823758.1"/>
    </source>
</evidence>
<evidence type="ECO:0000313" key="7">
    <source>
        <dbReference type="Proteomes" id="UP000569329"/>
    </source>
</evidence>
<dbReference type="Pfam" id="PF01614">
    <property type="entry name" value="IclR_C"/>
    <property type="match status" value="1"/>
</dbReference>
<dbReference type="SUPFAM" id="SSF55781">
    <property type="entry name" value="GAF domain-like"/>
    <property type="match status" value="1"/>
</dbReference>
<keyword evidence="7" id="KW-1185">Reference proteome</keyword>
<evidence type="ECO:0000259" key="5">
    <source>
        <dbReference type="PROSITE" id="PS51078"/>
    </source>
</evidence>
<evidence type="ECO:0000259" key="4">
    <source>
        <dbReference type="PROSITE" id="PS51077"/>
    </source>
</evidence>
<protein>
    <submittedName>
        <fullName evidence="6">DNA-binding IclR family transcriptional regulator</fullName>
    </submittedName>
</protein>
<dbReference type="InterPro" id="IPR005471">
    <property type="entry name" value="Tscrpt_reg_IclR_N"/>
</dbReference>
<evidence type="ECO:0000256" key="2">
    <source>
        <dbReference type="ARBA" id="ARBA00023125"/>
    </source>
</evidence>
<proteinExistence type="predicted"/>
<dbReference type="PROSITE" id="PS51078">
    <property type="entry name" value="ICLR_ED"/>
    <property type="match status" value="1"/>
</dbReference>
<dbReference type="PROSITE" id="PS51077">
    <property type="entry name" value="HTH_ICLR"/>
    <property type="match status" value="1"/>
</dbReference>
<dbReference type="GO" id="GO:0003700">
    <property type="term" value="F:DNA-binding transcription factor activity"/>
    <property type="evidence" value="ECO:0007669"/>
    <property type="project" value="TreeGrafter"/>
</dbReference>
<dbReference type="Gene3D" id="3.30.450.40">
    <property type="match status" value="1"/>
</dbReference>
<dbReference type="CDD" id="cd00090">
    <property type="entry name" value="HTH_ARSR"/>
    <property type="match status" value="1"/>
</dbReference>
<keyword evidence="2 6" id="KW-0238">DNA-binding</keyword>
<dbReference type="InterPro" id="IPR029016">
    <property type="entry name" value="GAF-like_dom_sf"/>
</dbReference>
<comment type="caution">
    <text evidence="6">The sequence shown here is derived from an EMBL/GenBank/DDBJ whole genome shotgun (WGS) entry which is preliminary data.</text>
</comment>
<gene>
    <name evidence="6" type="ORF">FHX42_001087</name>
</gene>
<keyword evidence="1" id="KW-0805">Transcription regulation</keyword>
<dbReference type="EMBL" id="JACGWZ010000001">
    <property type="protein sequence ID" value="MBA8823758.1"/>
    <property type="molecule type" value="Genomic_DNA"/>
</dbReference>
<organism evidence="6 7">
    <name type="scientific">Halosaccharopolyspora lacisalsi</name>
    <dbReference type="NCBI Taxonomy" id="1000566"/>
    <lineage>
        <taxon>Bacteria</taxon>
        <taxon>Bacillati</taxon>
        <taxon>Actinomycetota</taxon>
        <taxon>Actinomycetes</taxon>
        <taxon>Pseudonocardiales</taxon>
        <taxon>Pseudonocardiaceae</taxon>
        <taxon>Halosaccharopolyspora</taxon>
    </lineage>
</organism>
<dbReference type="PANTHER" id="PTHR30136:SF24">
    <property type="entry name" value="HTH-TYPE TRANSCRIPTIONAL REPRESSOR ALLR"/>
    <property type="match status" value="1"/>
</dbReference>
<evidence type="ECO:0000256" key="1">
    <source>
        <dbReference type="ARBA" id="ARBA00023015"/>
    </source>
</evidence>
<dbReference type="SMART" id="SM00346">
    <property type="entry name" value="HTH_ICLR"/>
    <property type="match status" value="1"/>
</dbReference>